<evidence type="ECO:0000256" key="6">
    <source>
        <dbReference type="ARBA" id="ARBA00023295"/>
    </source>
</evidence>
<dbReference type="InterPro" id="IPR051018">
    <property type="entry name" value="Bacteriophage_GH24"/>
</dbReference>
<organism evidence="8 9">
    <name type="scientific">Methylorubrum extorquens</name>
    <name type="common">Methylobacterium dichloromethanicum</name>
    <name type="synonym">Methylobacterium extorquens</name>
    <dbReference type="NCBI Taxonomy" id="408"/>
    <lineage>
        <taxon>Bacteria</taxon>
        <taxon>Pseudomonadati</taxon>
        <taxon>Pseudomonadota</taxon>
        <taxon>Alphaproteobacteria</taxon>
        <taxon>Hyphomicrobiales</taxon>
        <taxon>Methylobacteriaceae</taxon>
        <taxon>Methylorubrum</taxon>
    </lineage>
</organism>
<dbReference type="HAMAP" id="MF_04110">
    <property type="entry name" value="ENDOLYSIN_T4"/>
    <property type="match status" value="1"/>
</dbReference>
<dbReference type="AlphaFoldDB" id="A0A2N9AHI4"/>
<evidence type="ECO:0000313" key="9">
    <source>
        <dbReference type="Proteomes" id="UP000233769"/>
    </source>
</evidence>
<keyword evidence="6 7" id="KW-0326">Glycosidase</keyword>
<comment type="similarity">
    <text evidence="7">Belongs to the glycosyl hydrolase 24 family.</text>
</comment>
<evidence type="ECO:0000256" key="7">
    <source>
        <dbReference type="RuleBase" id="RU003788"/>
    </source>
</evidence>
<gene>
    <name evidence="8" type="ORF">TK0001_0236</name>
</gene>
<dbReference type="PANTHER" id="PTHR38107:SF3">
    <property type="entry name" value="LYSOZYME RRRD-RELATED"/>
    <property type="match status" value="1"/>
</dbReference>
<dbReference type="GO" id="GO:0009253">
    <property type="term" value="P:peptidoglycan catabolic process"/>
    <property type="evidence" value="ECO:0007669"/>
    <property type="project" value="InterPro"/>
</dbReference>
<dbReference type="EMBL" id="LT962688">
    <property type="protein sequence ID" value="SOR26838.1"/>
    <property type="molecule type" value="Genomic_DNA"/>
</dbReference>
<dbReference type="InterPro" id="IPR034690">
    <property type="entry name" value="Endolysin_T4_type"/>
</dbReference>
<dbReference type="PANTHER" id="PTHR38107">
    <property type="match status" value="1"/>
</dbReference>
<dbReference type="Pfam" id="PF00959">
    <property type="entry name" value="Phage_lysozyme"/>
    <property type="match status" value="1"/>
</dbReference>
<evidence type="ECO:0000256" key="2">
    <source>
        <dbReference type="ARBA" id="ARBA00022529"/>
    </source>
</evidence>
<evidence type="ECO:0000256" key="1">
    <source>
        <dbReference type="ARBA" id="ARBA00000632"/>
    </source>
</evidence>
<keyword evidence="3 7" id="KW-0081">Bacteriolytic enzyme</keyword>
<dbReference type="GO" id="GO:0031640">
    <property type="term" value="P:killing of cells of another organism"/>
    <property type="evidence" value="ECO:0007669"/>
    <property type="project" value="UniProtKB-KW"/>
</dbReference>
<dbReference type="InterPro" id="IPR023346">
    <property type="entry name" value="Lysozyme-like_dom_sf"/>
</dbReference>
<dbReference type="CDD" id="cd00737">
    <property type="entry name" value="lyz_endolysin_autolysin"/>
    <property type="match status" value="1"/>
</dbReference>
<name>A0A2N9AHI4_METEX</name>
<comment type="catalytic activity">
    <reaction evidence="1 7">
        <text>Hydrolysis of (1-&gt;4)-beta-linkages between N-acetylmuramic acid and N-acetyl-D-glucosamine residues in a peptidoglycan and between N-acetyl-D-glucosamine residues in chitodextrins.</text>
        <dbReference type="EC" id="3.2.1.17"/>
    </reaction>
</comment>
<dbReference type="EC" id="3.2.1.17" evidence="7"/>
<keyword evidence="4 7" id="KW-0378">Hydrolase</keyword>
<proteinExistence type="inferred from homology"/>
<dbReference type="Gene3D" id="1.10.530.40">
    <property type="match status" value="1"/>
</dbReference>
<dbReference type="SUPFAM" id="SSF53955">
    <property type="entry name" value="Lysozyme-like"/>
    <property type="match status" value="1"/>
</dbReference>
<dbReference type="GO" id="GO:0016998">
    <property type="term" value="P:cell wall macromolecule catabolic process"/>
    <property type="evidence" value="ECO:0007669"/>
    <property type="project" value="InterPro"/>
</dbReference>
<sequence>MDLSPIGRAALKSREGEALTAYKDSVGVWTIGVGITTASGLITVKQGLTITAATSDALFTEAVKAYAKPVSALGVRLEQHQFDALVSLCFNIGPGAFAGSTVAKRVKAGDIAGAAEAILMWNKPAAIISRRQGEYDQFRTPYAKALPKARRSDKAPMKVPSFMAPEPAPLPAVLPAPIPVAPVAESSPKAGILNSWLAALLRWVS</sequence>
<evidence type="ECO:0000256" key="3">
    <source>
        <dbReference type="ARBA" id="ARBA00022638"/>
    </source>
</evidence>
<dbReference type="GO" id="GO:0042742">
    <property type="term" value="P:defense response to bacterium"/>
    <property type="evidence" value="ECO:0007669"/>
    <property type="project" value="UniProtKB-KW"/>
</dbReference>
<accession>A0A2N9AHI4</accession>
<keyword evidence="2 7" id="KW-0929">Antimicrobial</keyword>
<dbReference type="InterPro" id="IPR023347">
    <property type="entry name" value="Lysozyme_dom_sf"/>
</dbReference>
<reference evidence="9" key="1">
    <citation type="submission" date="2017-10" db="EMBL/GenBank/DDBJ databases">
        <authorList>
            <person name="Regsiter A."/>
            <person name="William W."/>
        </authorList>
    </citation>
    <scope>NUCLEOTIDE SEQUENCE [LARGE SCALE GENOMIC DNA]</scope>
</reference>
<evidence type="ECO:0000313" key="8">
    <source>
        <dbReference type="EMBL" id="SOR26838.1"/>
    </source>
</evidence>
<dbReference type="InterPro" id="IPR002196">
    <property type="entry name" value="Glyco_hydro_24"/>
</dbReference>
<dbReference type="InterPro" id="IPR033907">
    <property type="entry name" value="Endolysin_autolysin"/>
</dbReference>
<evidence type="ECO:0000256" key="4">
    <source>
        <dbReference type="ARBA" id="ARBA00022801"/>
    </source>
</evidence>
<keyword evidence="5" id="KW-1035">Host cytoplasm</keyword>
<dbReference type="Proteomes" id="UP000233769">
    <property type="component" value="Chromosome tk0001"/>
</dbReference>
<protein>
    <recommendedName>
        <fullName evidence="7">Lysozyme</fullName>
        <ecNumber evidence="7">3.2.1.17</ecNumber>
    </recommendedName>
</protein>
<dbReference type="GO" id="GO:0003796">
    <property type="term" value="F:lysozyme activity"/>
    <property type="evidence" value="ECO:0007669"/>
    <property type="project" value="UniProtKB-EC"/>
</dbReference>
<evidence type="ECO:0000256" key="5">
    <source>
        <dbReference type="ARBA" id="ARBA00023200"/>
    </source>
</evidence>